<dbReference type="SUPFAM" id="SSF52540">
    <property type="entry name" value="P-loop containing nucleoside triphosphate hydrolases"/>
    <property type="match status" value="1"/>
</dbReference>
<evidence type="ECO:0000313" key="2">
    <source>
        <dbReference type="EMBL" id="OGY86649.1"/>
    </source>
</evidence>
<dbReference type="InterPro" id="IPR003959">
    <property type="entry name" value="ATPase_AAA_core"/>
</dbReference>
<name>A0A1G2BDJ2_9BACT</name>
<gene>
    <name evidence="2" type="ORF">A2319_02840</name>
</gene>
<comment type="caution">
    <text evidence="2">The sequence shown here is derived from an EMBL/GenBank/DDBJ whole genome shotgun (WGS) entry which is preliminary data.</text>
</comment>
<dbReference type="InterPro" id="IPR027417">
    <property type="entry name" value="P-loop_NTPase"/>
</dbReference>
<dbReference type="Proteomes" id="UP000176420">
    <property type="component" value="Unassembled WGS sequence"/>
</dbReference>
<accession>A0A1G2BDJ2</accession>
<proteinExistence type="predicted"/>
<sequence>MKFIKSIKIYSFRSCEKISLEECDNFNVFVGLNNSGKSNILRALNLFFNGEIEPGYKFLLERDGNFPEKKRKKKEVKISIIFDTRELKKLPQFKKAVHNIDDDYEITKIWGYQEPEEGRIVTTRKDQFDKAQNLLKFIRFRYLIAHRDPAKIILDSEKRIRKELLRRFNSRIKKSKTSPGSVENILKILSDASKSLVDPIALPVKDLSPEVFDLKLLTPQTFEDLVVSLGYVVQLKNKKIISEELQGSGFQSHLMFRVLYFADTAYSLDFGWKGVTVWAIEEPESFLHKNLEIELGKFFYEICNESRIQIFCTTHSDVFPQYSNLPYLVKFNDNDYSQVERGKNRKIILESSRIGISPFVHALHFQQALPLILVEGKTDKKIINKALQLMNINQSFIIFDNEDLEINSGGISQLAKYLKNNHLIINSRQKPIYVILDWNATEKERKQFDCIGDNIKLYKFDPSKSNPNLDETFNGIERYLQEGVIKEVANQKNFSYQTDNNNINVLSIKKRILENNKNNIADYFINNATESDLLYLKPELNKALSLKVI</sequence>
<dbReference type="Gene3D" id="3.40.50.300">
    <property type="entry name" value="P-loop containing nucleotide triphosphate hydrolases"/>
    <property type="match status" value="1"/>
</dbReference>
<protein>
    <recommendedName>
        <fullName evidence="1">ATPase AAA-type core domain-containing protein</fullName>
    </recommendedName>
</protein>
<organism evidence="2 3">
    <name type="scientific">Candidatus Kerfeldbacteria bacterium RIFOXYB2_FULL_38_14</name>
    <dbReference type="NCBI Taxonomy" id="1798547"/>
    <lineage>
        <taxon>Bacteria</taxon>
        <taxon>Candidatus Kerfeldiibacteriota</taxon>
    </lineage>
</organism>
<dbReference type="PANTHER" id="PTHR43581:SF4">
    <property type="entry name" value="ATP_GTP PHOSPHATASE"/>
    <property type="match status" value="1"/>
</dbReference>
<dbReference type="Pfam" id="PF13304">
    <property type="entry name" value="AAA_21"/>
    <property type="match status" value="1"/>
</dbReference>
<dbReference type="GO" id="GO:0005524">
    <property type="term" value="F:ATP binding"/>
    <property type="evidence" value="ECO:0007669"/>
    <property type="project" value="InterPro"/>
</dbReference>
<evidence type="ECO:0000259" key="1">
    <source>
        <dbReference type="Pfam" id="PF13304"/>
    </source>
</evidence>
<dbReference type="InterPro" id="IPR051396">
    <property type="entry name" value="Bact_Antivir_Def_Nuclease"/>
</dbReference>
<feature type="domain" description="ATPase AAA-type core" evidence="1">
    <location>
        <begin position="26"/>
        <end position="318"/>
    </location>
</feature>
<dbReference type="GO" id="GO:0016887">
    <property type="term" value="F:ATP hydrolysis activity"/>
    <property type="evidence" value="ECO:0007669"/>
    <property type="project" value="InterPro"/>
</dbReference>
<dbReference type="PANTHER" id="PTHR43581">
    <property type="entry name" value="ATP/GTP PHOSPHATASE"/>
    <property type="match status" value="1"/>
</dbReference>
<evidence type="ECO:0000313" key="3">
    <source>
        <dbReference type="Proteomes" id="UP000176420"/>
    </source>
</evidence>
<dbReference type="AlphaFoldDB" id="A0A1G2BDJ2"/>
<reference evidence="2 3" key="1">
    <citation type="journal article" date="2016" name="Nat. Commun.">
        <title>Thousands of microbial genomes shed light on interconnected biogeochemical processes in an aquifer system.</title>
        <authorList>
            <person name="Anantharaman K."/>
            <person name="Brown C.T."/>
            <person name="Hug L.A."/>
            <person name="Sharon I."/>
            <person name="Castelle C.J."/>
            <person name="Probst A.J."/>
            <person name="Thomas B.C."/>
            <person name="Singh A."/>
            <person name="Wilkins M.J."/>
            <person name="Karaoz U."/>
            <person name="Brodie E.L."/>
            <person name="Williams K.H."/>
            <person name="Hubbard S.S."/>
            <person name="Banfield J.F."/>
        </authorList>
    </citation>
    <scope>NUCLEOTIDE SEQUENCE [LARGE SCALE GENOMIC DNA]</scope>
</reference>
<dbReference type="EMBL" id="MHKI01000017">
    <property type="protein sequence ID" value="OGY86649.1"/>
    <property type="molecule type" value="Genomic_DNA"/>
</dbReference>